<sequence>MCRKRNKGYCSTSPGCTVLRKIPAEDVLQVTAGHNYVAFLLKDHRVARLRYEIDANTIESAAPTDKNESGQRKPRTNNDNHQQLLNPYPVLVQPQQIIILILLEKKVDGAYCGIVFKSTMEKLESEPSTDLSKMGIRLMRKDDLVLVSSSSRGSRSPENFQMHFKQIRLPSSVKQVLSVAVDLTGFHVLCEKQSRVHLLRISCVGKLLSDHPIPFNFGALTQNKKDDSYECMTTVQKFGDETILLLNDGFGGGFQPLLRNISGGYKQLSYTGLGRILQYGMGIRYFASSGEIKSASICSEQISIDKKNNSLNKNANRTLLMVALVSPSPECALSDFGSLMQAIFFWQPAIVCEQIEGNRNIFHVAVQNAYSKTNADQADVDATDSRLSTASQKSDTVEADAVKTRYERKWQEMLSSAPTTRAKAHQQQQLLNELTSEISKKGFLNILDNFVTLIFMLDSSPETGKNESESAESSDLINKRIPIAAKERQANLIEIIRELCKNAVVREYFIDLMRQRDINGHSPFETAIYQRAYSAAQLMWQTAIDVKDWSQGYFF</sequence>
<dbReference type="EMBL" id="CAVMJV010000145">
    <property type="protein sequence ID" value="CAK5113150.1"/>
    <property type="molecule type" value="Genomic_DNA"/>
</dbReference>
<gene>
    <name evidence="1" type="ORF">MENTE1834_LOCUS45065</name>
</gene>
<reference evidence="1" key="1">
    <citation type="submission" date="2023-11" db="EMBL/GenBank/DDBJ databases">
        <authorList>
            <person name="Poullet M."/>
        </authorList>
    </citation>
    <scope>NUCLEOTIDE SEQUENCE</scope>
    <source>
        <strain evidence="1">E1834</strain>
    </source>
</reference>
<evidence type="ECO:0000313" key="2">
    <source>
        <dbReference type="Proteomes" id="UP001497535"/>
    </source>
</evidence>
<evidence type="ECO:0000313" key="1">
    <source>
        <dbReference type="EMBL" id="CAK5113150.1"/>
    </source>
</evidence>
<protein>
    <submittedName>
        <fullName evidence="1">Uncharacterized protein</fullName>
    </submittedName>
</protein>
<keyword evidence="2" id="KW-1185">Reference proteome</keyword>
<proteinExistence type="predicted"/>
<accession>A0ACB1AYT5</accession>
<comment type="caution">
    <text evidence="1">The sequence shown here is derived from an EMBL/GenBank/DDBJ whole genome shotgun (WGS) entry which is preliminary data.</text>
</comment>
<name>A0ACB1AYT5_MELEN</name>
<dbReference type="Proteomes" id="UP001497535">
    <property type="component" value="Unassembled WGS sequence"/>
</dbReference>
<organism evidence="1 2">
    <name type="scientific">Meloidogyne enterolobii</name>
    <name type="common">Root-knot nematode worm</name>
    <name type="synonym">Meloidogyne mayaguensis</name>
    <dbReference type="NCBI Taxonomy" id="390850"/>
    <lineage>
        <taxon>Eukaryota</taxon>
        <taxon>Metazoa</taxon>
        <taxon>Ecdysozoa</taxon>
        <taxon>Nematoda</taxon>
        <taxon>Chromadorea</taxon>
        <taxon>Rhabditida</taxon>
        <taxon>Tylenchina</taxon>
        <taxon>Tylenchomorpha</taxon>
        <taxon>Tylenchoidea</taxon>
        <taxon>Meloidogynidae</taxon>
        <taxon>Meloidogyninae</taxon>
        <taxon>Meloidogyne</taxon>
    </lineage>
</organism>